<sequence>MRRLVMVADKNSQMVDAKLGSQTWRPLSFLLVIAGSIGWLSSTALLIERIRSLQNPQSELACDISPFVSCGALFDRWQASLLGFPNPVIGVAGFMVPVIVGLGVLAGAKFAPWFWRLLVLGFFGSWAFVTWLFVQSTFVIGVLCPYCLVVWAAAIPIWWTTGALTLANGQWGIGATRTIGLALMPYLLPLIIANFALIIVIIVFRFPYLFAV</sequence>
<protein>
    <submittedName>
        <fullName evidence="12">Vitamin K epoxide reductase family protein</fullName>
    </submittedName>
</protein>
<dbReference type="GO" id="GO:0016020">
    <property type="term" value="C:membrane"/>
    <property type="evidence" value="ECO:0007669"/>
    <property type="project" value="UniProtKB-SubCell"/>
</dbReference>
<evidence type="ECO:0000256" key="8">
    <source>
        <dbReference type="ARBA" id="ARBA00023157"/>
    </source>
</evidence>
<dbReference type="KEGG" id="aqg:HRU87_06635"/>
<feature type="transmembrane region" description="Helical" evidence="10">
    <location>
        <begin position="179"/>
        <end position="204"/>
    </location>
</feature>
<dbReference type="CDD" id="cd12922">
    <property type="entry name" value="VKOR_5"/>
    <property type="match status" value="1"/>
</dbReference>
<keyword evidence="6" id="KW-0560">Oxidoreductase</keyword>
<evidence type="ECO:0000256" key="10">
    <source>
        <dbReference type="SAM" id="Phobius"/>
    </source>
</evidence>
<gene>
    <name evidence="12" type="ORF">HRU87_06635</name>
</gene>
<comment type="similarity">
    <text evidence="2">Belongs to the VKOR family.</text>
</comment>
<evidence type="ECO:0000256" key="9">
    <source>
        <dbReference type="ARBA" id="ARBA00023284"/>
    </source>
</evidence>
<dbReference type="RefSeq" id="WP_173494121.1">
    <property type="nucleotide sequence ID" value="NZ_CP054056.1"/>
</dbReference>
<keyword evidence="9" id="KW-0676">Redox-active center</keyword>
<dbReference type="GO" id="GO:0048038">
    <property type="term" value="F:quinone binding"/>
    <property type="evidence" value="ECO:0007669"/>
    <property type="project" value="UniProtKB-KW"/>
</dbReference>
<evidence type="ECO:0000256" key="3">
    <source>
        <dbReference type="ARBA" id="ARBA00022692"/>
    </source>
</evidence>
<comment type="subcellular location">
    <subcellularLocation>
        <location evidence="1">Membrane</location>
        <topology evidence="1">Multi-pass membrane protein</topology>
    </subcellularLocation>
</comment>
<dbReference type="GO" id="GO:0016491">
    <property type="term" value="F:oxidoreductase activity"/>
    <property type="evidence" value="ECO:0007669"/>
    <property type="project" value="UniProtKB-KW"/>
</dbReference>
<evidence type="ECO:0000313" key="12">
    <source>
        <dbReference type="EMBL" id="QKJ25825.1"/>
    </source>
</evidence>
<evidence type="ECO:0000256" key="5">
    <source>
        <dbReference type="ARBA" id="ARBA00022989"/>
    </source>
</evidence>
<feature type="transmembrane region" description="Helical" evidence="10">
    <location>
        <begin position="138"/>
        <end position="159"/>
    </location>
</feature>
<evidence type="ECO:0000256" key="4">
    <source>
        <dbReference type="ARBA" id="ARBA00022719"/>
    </source>
</evidence>
<organism evidence="12 13">
    <name type="scientific">Aquiluna borgnonia</name>
    <dbReference type="NCBI Taxonomy" id="2499157"/>
    <lineage>
        <taxon>Bacteria</taxon>
        <taxon>Bacillati</taxon>
        <taxon>Actinomycetota</taxon>
        <taxon>Actinomycetes</taxon>
        <taxon>Micrococcales</taxon>
        <taxon>Microbacteriaceae</taxon>
        <taxon>Luna cluster</taxon>
        <taxon>Luna-1 subcluster</taxon>
        <taxon>Aquiluna</taxon>
    </lineage>
</organism>
<dbReference type="InterPro" id="IPR012932">
    <property type="entry name" value="VKOR"/>
</dbReference>
<dbReference type="EMBL" id="CP054056">
    <property type="protein sequence ID" value="QKJ25825.1"/>
    <property type="molecule type" value="Genomic_DNA"/>
</dbReference>
<feature type="transmembrane region" description="Helical" evidence="10">
    <location>
        <begin position="88"/>
        <end position="107"/>
    </location>
</feature>
<dbReference type="Pfam" id="PF07884">
    <property type="entry name" value="VKOR"/>
    <property type="match status" value="1"/>
</dbReference>
<evidence type="ECO:0000256" key="2">
    <source>
        <dbReference type="ARBA" id="ARBA00006214"/>
    </source>
</evidence>
<dbReference type="SMART" id="SM00756">
    <property type="entry name" value="VKc"/>
    <property type="match status" value="1"/>
</dbReference>
<keyword evidence="13" id="KW-1185">Reference proteome</keyword>
<name>A0A7D4PZQ5_9MICO</name>
<reference evidence="12 13" key="1">
    <citation type="submission" date="2020-05" db="EMBL/GenBank/DDBJ databases">
        <title>Aquirufa sp. strain 15G-AUS-rot a new Aquirufa species.</title>
        <authorList>
            <person name="Pitt A."/>
            <person name="Hahn M.W."/>
        </authorList>
    </citation>
    <scope>NUCLEOTIDE SEQUENCE [LARGE SCALE GENOMIC DNA]</scope>
    <source>
        <strain evidence="12 13">15G-AUS-rot</strain>
    </source>
</reference>
<feature type="transmembrane region" description="Helical" evidence="10">
    <location>
        <begin position="27"/>
        <end position="47"/>
    </location>
</feature>
<dbReference type="Gene3D" id="1.20.1440.130">
    <property type="entry name" value="VKOR domain"/>
    <property type="match status" value="1"/>
</dbReference>
<dbReference type="Proteomes" id="UP000501003">
    <property type="component" value="Chromosome"/>
</dbReference>
<proteinExistence type="inferred from homology"/>
<evidence type="ECO:0000313" key="13">
    <source>
        <dbReference type="Proteomes" id="UP000501003"/>
    </source>
</evidence>
<dbReference type="AlphaFoldDB" id="A0A7D4PZQ5"/>
<keyword evidence="5 10" id="KW-1133">Transmembrane helix</keyword>
<dbReference type="InterPro" id="IPR041714">
    <property type="entry name" value="VKOR_Actinobacteria"/>
</dbReference>
<evidence type="ECO:0000259" key="11">
    <source>
        <dbReference type="SMART" id="SM00756"/>
    </source>
</evidence>
<keyword evidence="7 10" id="KW-0472">Membrane</keyword>
<keyword evidence="4" id="KW-0874">Quinone</keyword>
<evidence type="ECO:0000256" key="6">
    <source>
        <dbReference type="ARBA" id="ARBA00023002"/>
    </source>
</evidence>
<evidence type="ECO:0000256" key="1">
    <source>
        <dbReference type="ARBA" id="ARBA00004141"/>
    </source>
</evidence>
<accession>A0A7D4PZQ5</accession>
<keyword evidence="8" id="KW-1015">Disulfide bond</keyword>
<feature type="domain" description="Vitamin K epoxide reductase" evidence="11">
    <location>
        <begin position="24"/>
        <end position="165"/>
    </location>
</feature>
<feature type="transmembrane region" description="Helical" evidence="10">
    <location>
        <begin position="113"/>
        <end position="133"/>
    </location>
</feature>
<evidence type="ECO:0000256" key="7">
    <source>
        <dbReference type="ARBA" id="ARBA00023136"/>
    </source>
</evidence>
<dbReference type="InterPro" id="IPR038354">
    <property type="entry name" value="VKOR_sf"/>
</dbReference>
<keyword evidence="3 10" id="KW-0812">Transmembrane</keyword>